<evidence type="ECO:0000256" key="6">
    <source>
        <dbReference type="ARBA" id="ARBA00023180"/>
    </source>
</evidence>
<sequence length="486" mass="52324">MSQHTKIDPTTPLLSKSRNPSHSYICNLPKSSQKSSSHAEPNQRLSSPKFQILLLCFARLMEPMAFFSIFPYIAQMVERNGSLPEAEIGFYSGLIESLFSAMQALVLVFWGSMADRVGGKTMLVWSLLGTAAGSVLFGFASSLWTMTLFRCFTGLVSGGNVVIRAMIAERCATTESRTQAFSWYSLASNLALFLGPLIGGALANPVSQYPALCKGMELFETFPFALPGIVLGAMSATSAVIIAFCVDETRQERESISYADDPATPSGLDWAFIWDLVKAPGVSAMLCTFVHVMLIGSAFMAVGSLTLYTGVRYGGMGFSAHQIAMYMAVQGAAEAVWLLLLFPPLHRRFGTRGIIFAGVVAFPLFFAGYIIMNAFLRNGSPVAFMSYQAVLGAMALLGPGVFMVITAVQLGLQEVAPSPRTLGTLNAIAESASSLVRAVVPAISTIIFAVGVRDQIMDGYLVWVILILLGGSLTITVTRLPRSRKL</sequence>
<evidence type="ECO:0000313" key="11">
    <source>
        <dbReference type="Proteomes" id="UP000532311"/>
    </source>
</evidence>
<feature type="domain" description="Major facilitator superfamily (MFS) profile" evidence="9">
    <location>
        <begin position="51"/>
        <end position="482"/>
    </location>
</feature>
<dbReference type="Pfam" id="PF07690">
    <property type="entry name" value="MFS_1"/>
    <property type="match status" value="1"/>
</dbReference>
<protein>
    <submittedName>
        <fullName evidence="10">Major facilitator superfamily</fullName>
    </submittedName>
</protein>
<feature type="transmembrane region" description="Helical" evidence="8">
    <location>
        <begin position="52"/>
        <end position="73"/>
    </location>
</feature>
<dbReference type="InterPro" id="IPR011701">
    <property type="entry name" value="MFS"/>
</dbReference>
<evidence type="ECO:0000256" key="8">
    <source>
        <dbReference type="SAM" id="Phobius"/>
    </source>
</evidence>
<dbReference type="AlphaFoldDB" id="A0A8H5YB21"/>
<feature type="transmembrane region" description="Helical" evidence="8">
    <location>
        <begin position="180"/>
        <end position="202"/>
    </location>
</feature>
<feature type="transmembrane region" description="Helical" evidence="8">
    <location>
        <begin position="122"/>
        <end position="141"/>
    </location>
</feature>
<evidence type="ECO:0000256" key="1">
    <source>
        <dbReference type="ARBA" id="ARBA00004141"/>
    </source>
</evidence>
<feature type="transmembrane region" description="Helical" evidence="8">
    <location>
        <begin position="222"/>
        <end position="246"/>
    </location>
</feature>
<feature type="transmembrane region" description="Helical" evidence="8">
    <location>
        <begin position="286"/>
        <end position="311"/>
    </location>
</feature>
<feature type="transmembrane region" description="Helical" evidence="8">
    <location>
        <begin position="354"/>
        <end position="375"/>
    </location>
</feature>
<feature type="region of interest" description="Disordered" evidence="7">
    <location>
        <begin position="1"/>
        <end position="20"/>
    </location>
</feature>
<accession>A0A8H5YB21</accession>
<dbReference type="InterPro" id="IPR001958">
    <property type="entry name" value="Tet-R_TetA/multi-R_MdtG-like"/>
</dbReference>
<evidence type="ECO:0000256" key="4">
    <source>
        <dbReference type="ARBA" id="ARBA00022989"/>
    </source>
</evidence>
<keyword evidence="2" id="KW-0813">Transport</keyword>
<evidence type="ECO:0000256" key="3">
    <source>
        <dbReference type="ARBA" id="ARBA00022692"/>
    </source>
</evidence>
<dbReference type="PANTHER" id="PTHR23504">
    <property type="entry name" value="MAJOR FACILITATOR SUPERFAMILY DOMAIN-CONTAINING PROTEIN 10"/>
    <property type="match status" value="1"/>
</dbReference>
<dbReference type="PRINTS" id="PR01035">
    <property type="entry name" value="TCRTETA"/>
</dbReference>
<keyword evidence="11" id="KW-1185">Reference proteome</keyword>
<dbReference type="GO" id="GO:0022857">
    <property type="term" value="F:transmembrane transporter activity"/>
    <property type="evidence" value="ECO:0007669"/>
    <property type="project" value="InterPro"/>
</dbReference>
<dbReference type="SUPFAM" id="SSF103473">
    <property type="entry name" value="MFS general substrate transporter"/>
    <property type="match status" value="1"/>
</dbReference>
<organism evidence="10 11">
    <name type="scientific">Fusarium globosum</name>
    <dbReference type="NCBI Taxonomy" id="78864"/>
    <lineage>
        <taxon>Eukaryota</taxon>
        <taxon>Fungi</taxon>
        <taxon>Dikarya</taxon>
        <taxon>Ascomycota</taxon>
        <taxon>Pezizomycotina</taxon>
        <taxon>Sordariomycetes</taxon>
        <taxon>Hypocreomycetidae</taxon>
        <taxon>Hypocreales</taxon>
        <taxon>Nectriaceae</taxon>
        <taxon>Fusarium</taxon>
        <taxon>Fusarium fujikuroi species complex</taxon>
    </lineage>
</organism>
<comment type="caution">
    <text evidence="10">The sequence shown here is derived from an EMBL/GenBank/DDBJ whole genome shotgun (WGS) entry which is preliminary data.</text>
</comment>
<dbReference type="PANTHER" id="PTHR23504:SF3">
    <property type="entry name" value="MAJOR FACILITATOR SUPERFAMILY (MFS) PROFILE DOMAIN-CONTAINING PROTEIN"/>
    <property type="match status" value="1"/>
</dbReference>
<keyword evidence="3 8" id="KW-0812">Transmembrane</keyword>
<dbReference type="Gene3D" id="1.20.1250.20">
    <property type="entry name" value="MFS general substrate transporter like domains"/>
    <property type="match status" value="1"/>
</dbReference>
<evidence type="ECO:0000256" key="5">
    <source>
        <dbReference type="ARBA" id="ARBA00023136"/>
    </source>
</evidence>
<dbReference type="GO" id="GO:0016020">
    <property type="term" value="C:membrane"/>
    <property type="evidence" value="ECO:0007669"/>
    <property type="project" value="UniProtKB-SubCell"/>
</dbReference>
<evidence type="ECO:0000256" key="7">
    <source>
        <dbReference type="SAM" id="MobiDB-lite"/>
    </source>
</evidence>
<feature type="transmembrane region" description="Helical" evidence="8">
    <location>
        <begin position="88"/>
        <end position="110"/>
    </location>
</feature>
<keyword evidence="4 8" id="KW-1133">Transmembrane helix</keyword>
<evidence type="ECO:0000313" key="10">
    <source>
        <dbReference type="EMBL" id="KAF5708859.1"/>
    </source>
</evidence>
<comment type="subcellular location">
    <subcellularLocation>
        <location evidence="1">Membrane</location>
        <topology evidence="1">Multi-pass membrane protein</topology>
    </subcellularLocation>
</comment>
<evidence type="ECO:0000256" key="2">
    <source>
        <dbReference type="ARBA" id="ARBA00022448"/>
    </source>
</evidence>
<feature type="transmembrane region" description="Helical" evidence="8">
    <location>
        <begin position="387"/>
        <end position="412"/>
    </location>
</feature>
<feature type="transmembrane region" description="Helical" evidence="8">
    <location>
        <begin position="460"/>
        <end position="480"/>
    </location>
</feature>
<keyword evidence="6" id="KW-0325">Glycoprotein</keyword>
<keyword evidence="5 8" id="KW-0472">Membrane</keyword>
<feature type="transmembrane region" description="Helical" evidence="8">
    <location>
        <begin position="424"/>
        <end position="448"/>
    </location>
</feature>
<reference evidence="10 11" key="1">
    <citation type="submission" date="2020-05" db="EMBL/GenBank/DDBJ databases">
        <title>Identification and distribution of gene clusters putatively required for synthesis of sphingolipid metabolism inhibitors in phylogenetically diverse species of the filamentous fungus Fusarium.</title>
        <authorList>
            <person name="Kim H.-S."/>
            <person name="Busman M."/>
            <person name="Brown D.W."/>
            <person name="Divon H."/>
            <person name="Uhlig S."/>
            <person name="Proctor R.H."/>
        </authorList>
    </citation>
    <scope>NUCLEOTIDE SEQUENCE [LARGE SCALE GENOMIC DNA]</scope>
    <source>
        <strain evidence="10 11">NRRL 26131</strain>
    </source>
</reference>
<dbReference type="CDD" id="cd17330">
    <property type="entry name" value="MFS_SLC46_TetA_like"/>
    <property type="match status" value="1"/>
</dbReference>
<dbReference type="InterPro" id="IPR036259">
    <property type="entry name" value="MFS_trans_sf"/>
</dbReference>
<gene>
    <name evidence="10" type="ORF">FGLOB1_6228</name>
</gene>
<dbReference type="Proteomes" id="UP000532311">
    <property type="component" value="Unassembled WGS sequence"/>
</dbReference>
<dbReference type="EMBL" id="JAAQPF010000262">
    <property type="protein sequence ID" value="KAF5708859.1"/>
    <property type="molecule type" value="Genomic_DNA"/>
</dbReference>
<dbReference type="PROSITE" id="PS50850">
    <property type="entry name" value="MFS"/>
    <property type="match status" value="1"/>
</dbReference>
<feature type="transmembrane region" description="Helical" evidence="8">
    <location>
        <begin position="147"/>
        <end position="168"/>
    </location>
</feature>
<proteinExistence type="predicted"/>
<dbReference type="InterPro" id="IPR020846">
    <property type="entry name" value="MFS_dom"/>
</dbReference>
<name>A0A8H5YB21_9HYPO</name>
<feature type="transmembrane region" description="Helical" evidence="8">
    <location>
        <begin position="323"/>
        <end position="342"/>
    </location>
</feature>
<evidence type="ECO:0000259" key="9">
    <source>
        <dbReference type="PROSITE" id="PS50850"/>
    </source>
</evidence>